<dbReference type="EMBL" id="VSSQ01041278">
    <property type="protein sequence ID" value="MPM94680.1"/>
    <property type="molecule type" value="Genomic_DNA"/>
</dbReference>
<evidence type="ECO:0000313" key="2">
    <source>
        <dbReference type="EMBL" id="MPM94680.1"/>
    </source>
</evidence>
<sequence>MGREELLHRGDGRFVEDDKGQLLRPPRTGGEDGFQHADDRADAFEFDEDFAVFRHGFKNFAQGWNAGVTPGVAFPEARVEVADFGQRQFRDGSVYAAGAETVVVVHADDFTVFGQVEIPFDAGCAARPGQGERLHGIFRRDDRFAAMGHDFDRHDPNPYVISGNHRKTQRRLRSSPRRRAKPRPV</sequence>
<comment type="caution">
    <text evidence="2">The sequence shown here is derived from an EMBL/GenBank/DDBJ whole genome shotgun (WGS) entry which is preliminary data.</text>
</comment>
<accession>A0A645DYT6</accession>
<organism evidence="2">
    <name type="scientific">bioreactor metagenome</name>
    <dbReference type="NCBI Taxonomy" id="1076179"/>
    <lineage>
        <taxon>unclassified sequences</taxon>
        <taxon>metagenomes</taxon>
        <taxon>ecological metagenomes</taxon>
    </lineage>
</organism>
<feature type="region of interest" description="Disordered" evidence="1">
    <location>
        <begin position="149"/>
        <end position="185"/>
    </location>
</feature>
<gene>
    <name evidence="2" type="ORF">SDC9_141828</name>
</gene>
<protein>
    <submittedName>
        <fullName evidence="2">Uncharacterized protein</fullName>
    </submittedName>
</protein>
<proteinExistence type="predicted"/>
<evidence type="ECO:0000256" key="1">
    <source>
        <dbReference type="SAM" id="MobiDB-lite"/>
    </source>
</evidence>
<feature type="compositionally biased region" description="Basic residues" evidence="1">
    <location>
        <begin position="164"/>
        <end position="185"/>
    </location>
</feature>
<reference evidence="2" key="1">
    <citation type="submission" date="2019-08" db="EMBL/GenBank/DDBJ databases">
        <authorList>
            <person name="Kucharzyk K."/>
            <person name="Murdoch R.W."/>
            <person name="Higgins S."/>
            <person name="Loffler F."/>
        </authorList>
    </citation>
    <scope>NUCLEOTIDE SEQUENCE</scope>
</reference>
<name>A0A645DYT6_9ZZZZ</name>
<dbReference type="AlphaFoldDB" id="A0A645DYT6"/>